<comment type="caution">
    <text evidence="1">The sequence shown here is derived from an EMBL/GenBank/DDBJ whole genome shotgun (WGS) entry which is preliminary data.</text>
</comment>
<sequence length="326" mass="36797">MEPFLELIHVVSPPLGFSQRNLVHRFANHRSLGTKTALAIVARNGTGLTAQQAKDASVRSFLQTVGLCRVEVQCSGGNCRRCWMRISWVDGDRFAFVCTSCNATKSMFEGTFLEGHPLTDWKFLFIFADMCNWHNYTQRAIADKLHLDKNTVSQWAVWIREALAVHNRNQLIQLGGTGRIVFIGTKWKYQRGDRSRGLHMPDPETGDKSIAKVMLLILCAKDSGRIVVYHIIRANQETIKIFVEHVLPGSIPTEPLFTFISSNKGEGVNSVLKKFLGKHNGFVYNRVWLALEEHIYHRNNSGSTAYADVRTVMRHVSVVGNSKTLL</sequence>
<organism evidence="1 2">
    <name type="scientific">Ramazzottius varieornatus</name>
    <name type="common">Water bear</name>
    <name type="synonym">Tardigrade</name>
    <dbReference type="NCBI Taxonomy" id="947166"/>
    <lineage>
        <taxon>Eukaryota</taxon>
        <taxon>Metazoa</taxon>
        <taxon>Ecdysozoa</taxon>
        <taxon>Tardigrada</taxon>
        <taxon>Eutardigrada</taxon>
        <taxon>Parachela</taxon>
        <taxon>Hypsibioidea</taxon>
        <taxon>Ramazzottiidae</taxon>
        <taxon>Ramazzottius</taxon>
    </lineage>
</organism>
<name>A0A1D1VNC2_RAMVA</name>
<protein>
    <recommendedName>
        <fullName evidence="3">ISXO2-like transposase domain-containing protein</fullName>
    </recommendedName>
</protein>
<dbReference type="InterPro" id="IPR036010">
    <property type="entry name" value="2Fe-2S_ferredoxin-like_sf"/>
</dbReference>
<dbReference type="OrthoDB" id="6412411at2759"/>
<dbReference type="SUPFAM" id="SSF54292">
    <property type="entry name" value="2Fe-2S ferredoxin-like"/>
    <property type="match status" value="1"/>
</dbReference>
<accession>A0A1D1VNC2</accession>
<dbReference type="AlphaFoldDB" id="A0A1D1VNC2"/>
<dbReference type="GO" id="GO:0051536">
    <property type="term" value="F:iron-sulfur cluster binding"/>
    <property type="evidence" value="ECO:0007669"/>
    <property type="project" value="InterPro"/>
</dbReference>
<evidence type="ECO:0000313" key="2">
    <source>
        <dbReference type="Proteomes" id="UP000186922"/>
    </source>
</evidence>
<proteinExistence type="predicted"/>
<reference evidence="1 2" key="1">
    <citation type="journal article" date="2016" name="Nat. Commun.">
        <title>Extremotolerant tardigrade genome and improved radiotolerance of human cultured cells by tardigrade-unique protein.</title>
        <authorList>
            <person name="Hashimoto T."/>
            <person name="Horikawa D.D."/>
            <person name="Saito Y."/>
            <person name="Kuwahara H."/>
            <person name="Kozuka-Hata H."/>
            <person name="Shin-I T."/>
            <person name="Minakuchi Y."/>
            <person name="Ohishi K."/>
            <person name="Motoyama A."/>
            <person name="Aizu T."/>
            <person name="Enomoto A."/>
            <person name="Kondo K."/>
            <person name="Tanaka S."/>
            <person name="Hara Y."/>
            <person name="Koshikawa S."/>
            <person name="Sagara H."/>
            <person name="Miura T."/>
            <person name="Yokobori S."/>
            <person name="Miyagawa K."/>
            <person name="Suzuki Y."/>
            <person name="Kubo T."/>
            <person name="Oyama M."/>
            <person name="Kohara Y."/>
            <person name="Fujiyama A."/>
            <person name="Arakawa K."/>
            <person name="Katayama T."/>
            <person name="Toyoda A."/>
            <person name="Kunieda T."/>
        </authorList>
    </citation>
    <scope>NUCLEOTIDE SEQUENCE [LARGE SCALE GENOMIC DNA]</scope>
    <source>
        <strain evidence="1 2">YOKOZUNA-1</strain>
    </source>
</reference>
<evidence type="ECO:0008006" key="3">
    <source>
        <dbReference type="Google" id="ProtNLM"/>
    </source>
</evidence>
<dbReference type="EMBL" id="BDGG01000007">
    <property type="protein sequence ID" value="GAV01238.1"/>
    <property type="molecule type" value="Genomic_DNA"/>
</dbReference>
<evidence type="ECO:0000313" key="1">
    <source>
        <dbReference type="EMBL" id="GAV01238.1"/>
    </source>
</evidence>
<keyword evidence="2" id="KW-1185">Reference proteome</keyword>
<dbReference type="Proteomes" id="UP000186922">
    <property type="component" value="Unassembled WGS sequence"/>
</dbReference>
<gene>
    <name evidence="1" type="primary">RvY_11979-1</name>
    <name evidence="1" type="synonym">RvY_11979.1</name>
    <name evidence="1" type="ORF">RvY_11979</name>
</gene>